<comment type="caution">
    <text evidence="3">The sequence shown here is derived from an EMBL/GenBank/DDBJ whole genome shotgun (WGS) entry which is preliminary data.</text>
</comment>
<keyword evidence="2" id="KW-0067">ATP-binding</keyword>
<dbReference type="SUPFAM" id="SSF53067">
    <property type="entry name" value="Actin-like ATPase domain"/>
    <property type="match status" value="2"/>
</dbReference>
<dbReference type="InterPro" id="IPR043129">
    <property type="entry name" value="ATPase_NBD"/>
</dbReference>
<name>A0AAN6P9I6_9PEZI</name>
<proteinExistence type="predicted"/>
<dbReference type="Pfam" id="PF00012">
    <property type="entry name" value="HSP70"/>
    <property type="match status" value="1"/>
</dbReference>
<dbReference type="PANTHER" id="PTHR14187:SF82">
    <property type="entry name" value="FAMILY CHAPERONE, PUTATIVE (AFU_ORTHOLOGUE AFUA_7G08575)-RELATED"/>
    <property type="match status" value="1"/>
</dbReference>
<sequence>MPKDQRIPHPDDLAALMDGMFYESDEKLIIALDFGTTFSGIAYCFANQRDTKVVAILEWPGAEGESAPKIPTLINYSDADSGEFAWGASVNRMQDNIVGVKLLLDPKQERPLYLPTANVKRTIKSLPKPPIEIAADFIGAVYRHALDEISKVVPHDYFKICQKHFVLSVPAVWSDAAKNATLQAAKIAGIFPVTLIKEPEAAALYTMHSLDFSLNIGDAFVVCDAGGGTVDLISYEVVELSPTLQVKELVPGTGGMAGSLGLNQRFAEAVKNLVGDDQFADLRKTKGFSLAEKSFDREVKRAFKGDQDEEYFVNFPMASLDDDPDLGLEANCWRMTGTDLKAIFAPLITDILRLIDDQVKSVKIKRPGRGVTGIFLVGGFGNSRYLKACVEREYPDIQVLQPTDAWAAIVKGAALSKLPKQASVVATSAPKHYGVEAWKIYNPILDRDVPSEIQRDGSKRALGMTWFINMGDEIQRNQDIKFSFYRSIDEDYTPKDLVFTDTLYECADQHAPRHRSRGNKIGPNCKVTADLRSVSSDRFKRRVDKEGKPYYDVSYDLVVTLKSALMTFSLEVDGVSMGSVQAKFS</sequence>
<evidence type="ECO:0000256" key="2">
    <source>
        <dbReference type="ARBA" id="ARBA00022840"/>
    </source>
</evidence>
<dbReference type="CDD" id="cd10170">
    <property type="entry name" value="ASKHA_NBD_HSP70"/>
    <property type="match status" value="1"/>
</dbReference>
<dbReference type="Gene3D" id="3.30.420.40">
    <property type="match status" value="2"/>
</dbReference>
<organism evidence="3 4">
    <name type="scientific">Parachaetomium inaequale</name>
    <dbReference type="NCBI Taxonomy" id="2588326"/>
    <lineage>
        <taxon>Eukaryota</taxon>
        <taxon>Fungi</taxon>
        <taxon>Dikarya</taxon>
        <taxon>Ascomycota</taxon>
        <taxon>Pezizomycotina</taxon>
        <taxon>Sordariomycetes</taxon>
        <taxon>Sordariomycetidae</taxon>
        <taxon>Sordariales</taxon>
        <taxon>Chaetomiaceae</taxon>
        <taxon>Parachaetomium</taxon>
    </lineage>
</organism>
<keyword evidence="4" id="KW-1185">Reference proteome</keyword>
<dbReference type="Proteomes" id="UP001303115">
    <property type="component" value="Unassembled WGS sequence"/>
</dbReference>
<evidence type="ECO:0000313" key="4">
    <source>
        <dbReference type="Proteomes" id="UP001303115"/>
    </source>
</evidence>
<keyword evidence="1" id="KW-0547">Nucleotide-binding</keyword>
<protein>
    <submittedName>
        <fullName evidence="3">Uncharacterized protein</fullName>
    </submittedName>
</protein>
<dbReference type="Gene3D" id="3.90.640.10">
    <property type="entry name" value="Actin, Chain A, domain 4"/>
    <property type="match status" value="1"/>
</dbReference>
<reference evidence="4" key="1">
    <citation type="journal article" date="2023" name="Mol. Phylogenet. Evol.">
        <title>Genome-scale phylogeny and comparative genomics of the fungal order Sordariales.</title>
        <authorList>
            <person name="Hensen N."/>
            <person name="Bonometti L."/>
            <person name="Westerberg I."/>
            <person name="Brannstrom I.O."/>
            <person name="Guillou S."/>
            <person name="Cros-Aarteil S."/>
            <person name="Calhoun S."/>
            <person name="Haridas S."/>
            <person name="Kuo A."/>
            <person name="Mondo S."/>
            <person name="Pangilinan J."/>
            <person name="Riley R."/>
            <person name="LaButti K."/>
            <person name="Andreopoulos B."/>
            <person name="Lipzen A."/>
            <person name="Chen C."/>
            <person name="Yan M."/>
            <person name="Daum C."/>
            <person name="Ng V."/>
            <person name="Clum A."/>
            <person name="Steindorff A."/>
            <person name="Ohm R.A."/>
            <person name="Martin F."/>
            <person name="Silar P."/>
            <person name="Natvig D.O."/>
            <person name="Lalanne C."/>
            <person name="Gautier V."/>
            <person name="Ament-Velasquez S.L."/>
            <person name="Kruys A."/>
            <person name="Hutchinson M.I."/>
            <person name="Powell A.J."/>
            <person name="Barry K."/>
            <person name="Miller A.N."/>
            <person name="Grigoriev I.V."/>
            <person name="Debuchy R."/>
            <person name="Gladieux P."/>
            <person name="Hiltunen Thoren M."/>
            <person name="Johannesson H."/>
        </authorList>
    </citation>
    <scope>NUCLEOTIDE SEQUENCE [LARGE SCALE GENOMIC DNA]</scope>
    <source>
        <strain evidence="4">CBS 284.82</strain>
    </source>
</reference>
<dbReference type="GO" id="GO:0005524">
    <property type="term" value="F:ATP binding"/>
    <property type="evidence" value="ECO:0007669"/>
    <property type="project" value="UniProtKB-KW"/>
</dbReference>
<evidence type="ECO:0000313" key="3">
    <source>
        <dbReference type="EMBL" id="KAK4034239.1"/>
    </source>
</evidence>
<dbReference type="GO" id="GO:0140662">
    <property type="term" value="F:ATP-dependent protein folding chaperone"/>
    <property type="evidence" value="ECO:0007669"/>
    <property type="project" value="InterPro"/>
</dbReference>
<evidence type="ECO:0000256" key="1">
    <source>
        <dbReference type="ARBA" id="ARBA00022741"/>
    </source>
</evidence>
<accession>A0AAN6P9I6</accession>
<dbReference type="AlphaFoldDB" id="A0AAN6P9I6"/>
<gene>
    <name evidence="3" type="ORF">C8A01DRAFT_49339</name>
</gene>
<dbReference type="InterPro" id="IPR013126">
    <property type="entry name" value="Hsp_70_fam"/>
</dbReference>
<dbReference type="PANTHER" id="PTHR14187">
    <property type="entry name" value="ALPHA KINASE/ELONGATION FACTOR 2 KINASE"/>
    <property type="match status" value="1"/>
</dbReference>
<dbReference type="EMBL" id="MU854488">
    <property type="protein sequence ID" value="KAK4034239.1"/>
    <property type="molecule type" value="Genomic_DNA"/>
</dbReference>